<evidence type="ECO:0000259" key="5">
    <source>
        <dbReference type="PROSITE" id="PS50975"/>
    </source>
</evidence>
<dbReference type="SUPFAM" id="SSF56059">
    <property type="entry name" value="Glutathione synthetase ATP-binding domain-like"/>
    <property type="match status" value="1"/>
</dbReference>
<dbReference type="GO" id="GO:0016874">
    <property type="term" value="F:ligase activity"/>
    <property type="evidence" value="ECO:0007669"/>
    <property type="project" value="UniProtKB-KW"/>
</dbReference>
<dbReference type="RefSeq" id="WP_087359782.1">
    <property type="nucleotide sequence ID" value="NZ_NFLJ01000046.1"/>
</dbReference>
<dbReference type="Gene3D" id="3.30.1490.20">
    <property type="entry name" value="ATP-grasp fold, A domain"/>
    <property type="match status" value="1"/>
</dbReference>
<dbReference type="Proteomes" id="UP000195305">
    <property type="component" value="Unassembled WGS sequence"/>
</dbReference>
<evidence type="ECO:0000313" key="6">
    <source>
        <dbReference type="EMBL" id="OUQ32080.1"/>
    </source>
</evidence>
<dbReference type="GO" id="GO:0046872">
    <property type="term" value="F:metal ion binding"/>
    <property type="evidence" value="ECO:0007669"/>
    <property type="project" value="InterPro"/>
</dbReference>
<dbReference type="EMBL" id="NFLJ01000046">
    <property type="protein sequence ID" value="OUQ32080.1"/>
    <property type="molecule type" value="Genomic_DNA"/>
</dbReference>
<dbReference type="Gene3D" id="3.30.470.20">
    <property type="entry name" value="ATP-grasp fold, B domain"/>
    <property type="match status" value="1"/>
</dbReference>
<keyword evidence="3 4" id="KW-0067">ATP-binding</keyword>
<dbReference type="PANTHER" id="PTHR43585:SF2">
    <property type="entry name" value="ATP-GRASP ENZYME FSQD"/>
    <property type="match status" value="1"/>
</dbReference>
<keyword evidence="7" id="KW-1185">Reference proteome</keyword>
<dbReference type="OrthoDB" id="24041at2"/>
<feature type="domain" description="ATP-grasp" evidence="5">
    <location>
        <begin position="118"/>
        <end position="316"/>
    </location>
</feature>
<protein>
    <submittedName>
        <fullName evidence="6">Carbamoylphosphate synthase large subunit</fullName>
    </submittedName>
</protein>
<evidence type="ECO:0000313" key="7">
    <source>
        <dbReference type="Proteomes" id="UP000195305"/>
    </source>
</evidence>
<accession>A0A1Y4SRM7</accession>
<sequence>MNVIFISPNFPAYFYNFCDRLKVRGVRVLGIGDENYENLPYHTKLALTEYYRVDDLEDYESVYRACAYFTWHYGKIDWIESQNEYWLELEATLRNEFNVTTGTKIQDLSPMKYKSKMKDVYKSVGIPTARYRKVDDYLATKAFANRVGYPVIVKPDNGVGASSTYKLKSDDELDYFFATKPPYIQFIIEEMVPGHVETFDGVTDKEKNILICSSHVMLNSIMDNVNELSDTAFYSQPVEGLDLYEIGKKVVEAFDTRSRFYHFEFFRLDEDKEGLGKKGDIVGLEVNMRAPGAYMPDMINYAYNVDVYTIWADMIKYNECFYDIHREYWVAYTGRREGIWYMYNYDQIREKYGDQIALETDVPAALSAAMGNHVFIVKSKSKEEMFEMIRYILKREDGTDWI</sequence>
<dbReference type="GO" id="GO:0005524">
    <property type="term" value="F:ATP binding"/>
    <property type="evidence" value="ECO:0007669"/>
    <property type="project" value="UniProtKB-UniRule"/>
</dbReference>
<dbReference type="InterPro" id="IPR011761">
    <property type="entry name" value="ATP-grasp"/>
</dbReference>
<proteinExistence type="predicted"/>
<reference evidence="6 7" key="1">
    <citation type="journal article" date="2018" name="BMC Genomics">
        <title>Whole genome sequencing and function prediction of 133 gut anaerobes isolated from chicken caecum in pure cultures.</title>
        <authorList>
            <person name="Medvecky M."/>
            <person name="Cejkova D."/>
            <person name="Polansky O."/>
            <person name="Karasova D."/>
            <person name="Kubasova T."/>
            <person name="Cizek A."/>
            <person name="Rychlik I."/>
        </authorList>
    </citation>
    <scope>NUCLEOTIDE SEQUENCE [LARGE SCALE GENOMIC DNA]</scope>
    <source>
        <strain evidence="6 7">An13</strain>
    </source>
</reference>
<gene>
    <name evidence="6" type="ORF">B5E75_12565</name>
</gene>
<evidence type="ECO:0000256" key="1">
    <source>
        <dbReference type="ARBA" id="ARBA00022598"/>
    </source>
</evidence>
<keyword evidence="1" id="KW-0436">Ligase</keyword>
<dbReference type="PANTHER" id="PTHR43585">
    <property type="entry name" value="FUMIPYRROLE BIOSYNTHESIS PROTEIN C"/>
    <property type="match status" value="1"/>
</dbReference>
<organism evidence="6 7">
    <name type="scientific">Massilimicrobiota timonensis</name>
    <dbReference type="NCBI Taxonomy" id="1776392"/>
    <lineage>
        <taxon>Bacteria</taxon>
        <taxon>Bacillati</taxon>
        <taxon>Bacillota</taxon>
        <taxon>Erysipelotrichia</taxon>
        <taxon>Erysipelotrichales</taxon>
        <taxon>Erysipelotrichaceae</taxon>
        <taxon>Massilimicrobiota</taxon>
    </lineage>
</organism>
<dbReference type="InterPro" id="IPR013815">
    <property type="entry name" value="ATP_grasp_subdomain_1"/>
</dbReference>
<name>A0A1Y4SRM7_9FIRM</name>
<dbReference type="AlphaFoldDB" id="A0A1Y4SRM7"/>
<evidence type="ECO:0000256" key="3">
    <source>
        <dbReference type="ARBA" id="ARBA00022840"/>
    </source>
</evidence>
<evidence type="ECO:0000256" key="4">
    <source>
        <dbReference type="PROSITE-ProRule" id="PRU00409"/>
    </source>
</evidence>
<keyword evidence="2 4" id="KW-0547">Nucleotide-binding</keyword>
<dbReference type="InterPro" id="IPR052032">
    <property type="entry name" value="ATP-dep_AA_Ligase"/>
</dbReference>
<evidence type="ECO:0000256" key="2">
    <source>
        <dbReference type="ARBA" id="ARBA00022741"/>
    </source>
</evidence>
<comment type="caution">
    <text evidence="6">The sequence shown here is derived from an EMBL/GenBank/DDBJ whole genome shotgun (WGS) entry which is preliminary data.</text>
</comment>
<dbReference type="PROSITE" id="PS50975">
    <property type="entry name" value="ATP_GRASP"/>
    <property type="match status" value="1"/>
</dbReference>